<feature type="transmembrane region" description="Helical" evidence="9">
    <location>
        <begin position="560"/>
        <end position="578"/>
    </location>
</feature>
<keyword evidence="3 9" id="KW-0812">Transmembrane</keyword>
<feature type="domain" description="G-protein coupled receptors family 1 profile" evidence="10">
    <location>
        <begin position="30"/>
        <end position="271"/>
    </location>
</feature>
<feature type="transmembrane region" description="Helical" evidence="9">
    <location>
        <begin position="354"/>
        <end position="377"/>
    </location>
</feature>
<dbReference type="InterPro" id="IPR000276">
    <property type="entry name" value="GPCR_Rhodpsn"/>
</dbReference>
<keyword evidence="6 9" id="KW-0472">Membrane</keyword>
<dbReference type="SUPFAM" id="SSF81321">
    <property type="entry name" value="Family A G protein-coupled receptor-like"/>
    <property type="match status" value="2"/>
</dbReference>
<feature type="transmembrane region" description="Helical" evidence="9">
    <location>
        <begin position="311"/>
        <end position="342"/>
    </location>
</feature>
<feature type="transmembrane region" description="Helical" evidence="9">
    <location>
        <begin position="90"/>
        <end position="111"/>
    </location>
</feature>
<evidence type="ECO:0000259" key="10">
    <source>
        <dbReference type="PROSITE" id="PS50262"/>
    </source>
</evidence>
<dbReference type="PANTHER" id="PTHR24249">
    <property type="entry name" value="HISTAMINE RECEPTOR-RELATED G-PROTEIN COUPLED RECEPTOR"/>
    <property type="match status" value="1"/>
</dbReference>
<evidence type="ECO:0000256" key="8">
    <source>
        <dbReference type="ARBA" id="ARBA00023224"/>
    </source>
</evidence>
<evidence type="ECO:0000256" key="1">
    <source>
        <dbReference type="ARBA" id="ARBA00004651"/>
    </source>
</evidence>
<evidence type="ECO:0000256" key="3">
    <source>
        <dbReference type="ARBA" id="ARBA00022692"/>
    </source>
</evidence>
<dbReference type="Gene3D" id="1.20.1070.10">
    <property type="entry name" value="Rhodopsin 7-helix transmembrane proteins"/>
    <property type="match status" value="2"/>
</dbReference>
<dbReference type="EMBL" id="CALNXI010001300">
    <property type="protein sequence ID" value="CAH3163942.1"/>
    <property type="molecule type" value="Genomic_DNA"/>
</dbReference>
<feature type="transmembrane region" description="Helical" evidence="9">
    <location>
        <begin position="220"/>
        <end position="243"/>
    </location>
</feature>
<evidence type="ECO:0000256" key="4">
    <source>
        <dbReference type="ARBA" id="ARBA00022989"/>
    </source>
</evidence>
<dbReference type="Proteomes" id="UP001159427">
    <property type="component" value="Unassembled WGS sequence"/>
</dbReference>
<dbReference type="CDD" id="cd00637">
    <property type="entry name" value="7tm_classA_rhodopsin-like"/>
    <property type="match status" value="2"/>
</dbReference>
<dbReference type="PROSITE" id="PS50262">
    <property type="entry name" value="G_PROTEIN_RECEP_F1_2"/>
    <property type="match status" value="2"/>
</dbReference>
<dbReference type="SMART" id="SM01381">
    <property type="entry name" value="7TM_GPCR_Srsx"/>
    <property type="match status" value="1"/>
</dbReference>
<feature type="transmembrane region" description="Helical" evidence="9">
    <location>
        <begin position="132"/>
        <end position="150"/>
    </location>
</feature>
<organism evidence="11 12">
    <name type="scientific">Porites evermanni</name>
    <dbReference type="NCBI Taxonomy" id="104178"/>
    <lineage>
        <taxon>Eukaryota</taxon>
        <taxon>Metazoa</taxon>
        <taxon>Cnidaria</taxon>
        <taxon>Anthozoa</taxon>
        <taxon>Hexacorallia</taxon>
        <taxon>Scleractinia</taxon>
        <taxon>Fungiina</taxon>
        <taxon>Poritidae</taxon>
        <taxon>Porites</taxon>
    </lineage>
</organism>
<feature type="transmembrane region" description="Helical" evidence="9">
    <location>
        <begin position="436"/>
        <end position="454"/>
    </location>
</feature>
<evidence type="ECO:0000256" key="2">
    <source>
        <dbReference type="ARBA" id="ARBA00022475"/>
    </source>
</evidence>
<dbReference type="PANTHER" id="PTHR24249:SF421">
    <property type="entry name" value="G-PROTEIN COUPLED RECEPTORS FAMILY 1 PROFILE DOMAIN-CONTAINING PROTEIN"/>
    <property type="match status" value="1"/>
</dbReference>
<evidence type="ECO:0000256" key="7">
    <source>
        <dbReference type="ARBA" id="ARBA00023170"/>
    </source>
</evidence>
<dbReference type="Pfam" id="PF00001">
    <property type="entry name" value="7tm_1"/>
    <property type="match status" value="3"/>
</dbReference>
<feature type="transmembrane region" description="Helical" evidence="9">
    <location>
        <begin position="162"/>
        <end position="185"/>
    </location>
</feature>
<comment type="subcellular location">
    <subcellularLocation>
        <location evidence="1">Cell membrane</location>
        <topology evidence="1">Multi-pass membrane protein</topology>
    </subcellularLocation>
</comment>
<accession>A0ABN8QG57</accession>
<feature type="transmembrane region" description="Helical" evidence="9">
    <location>
        <begin position="12"/>
        <end position="38"/>
    </location>
</feature>
<gene>
    <name evidence="11" type="ORF">PEVE_00004809</name>
</gene>
<feature type="transmembrane region" description="Helical" evidence="9">
    <location>
        <begin position="50"/>
        <end position="70"/>
    </location>
</feature>
<reference evidence="11 12" key="1">
    <citation type="submission" date="2022-05" db="EMBL/GenBank/DDBJ databases">
        <authorList>
            <consortium name="Genoscope - CEA"/>
            <person name="William W."/>
        </authorList>
    </citation>
    <scope>NUCLEOTIDE SEQUENCE [LARGE SCALE GENOMIC DNA]</scope>
</reference>
<keyword evidence="8" id="KW-0807">Transducer</keyword>
<proteinExistence type="predicted"/>
<keyword evidence="2" id="KW-1003">Cell membrane</keyword>
<feature type="domain" description="G-protein coupled receptors family 1 profile" evidence="10">
    <location>
        <begin position="334"/>
        <end position="576"/>
    </location>
</feature>
<evidence type="ECO:0000313" key="11">
    <source>
        <dbReference type="EMBL" id="CAH3163942.1"/>
    </source>
</evidence>
<feature type="transmembrane region" description="Helical" evidence="9">
    <location>
        <begin position="389"/>
        <end position="415"/>
    </location>
</feature>
<keyword evidence="12" id="KW-1185">Reference proteome</keyword>
<protein>
    <recommendedName>
        <fullName evidence="10">G-protein coupled receptors family 1 profile domain-containing protein</fullName>
    </recommendedName>
</protein>
<evidence type="ECO:0000256" key="9">
    <source>
        <dbReference type="SAM" id="Phobius"/>
    </source>
</evidence>
<comment type="caution">
    <text evidence="11">The sequence shown here is derived from an EMBL/GenBank/DDBJ whole genome shotgun (WGS) entry which is preliminary data.</text>
</comment>
<keyword evidence="5" id="KW-0297">G-protein coupled receptor</keyword>
<sequence>MESHNSAPLYVSSVITVVFNSITCPLTFLLNVLVIMAVKKTSRLQTKTNMLLACLAVTDASTGLLTQPLFIVWKAFYLLEVPDEDAVGTFYFSVSRGLTICSALHLMLVTCERLIAIRFTYHHPHLVTGRNIKVAVIVFWLISIFNIIGGRQDFIFEAIRSLLNFSAVLIVVFCVLFIVFAYAILYREVRRQRKNIKIQQLPQEEQQRIAKENKALKTTVLVVGAVLVCYVPVILTVLVFYLFGLDSGSCVYCPWVSTFIMLNSFINPLIYCWRQKEMRQYVLSYRFSFDGKQQQKKEKKEMEKMENHDSLSLYVSSVITVVFNSITCPLTFLLNVLVIMAVKRTSRLQTKANMLLACLAVTDAFTGLLTQPLFIVWKAFYLLKVPNEYAVGIAHLCVLRGLTICSALHLMLVTCERLIAIRFTYHHPHLVTERNIKVAVIIFWLISTPNMVVGREDFNIFEKFRSVLNFLAVFIVVSCVFFVVFAYVILYREVHRQRKHIKNQQLPQEEQQRIAKENKALKTTVLVVGAVLVCYVPVILTVLVFYLFGLDNGSCVYCPWVNTFIMSNSFINPMIYCWRQKEMRQYVLRFSCTSVVEPQPSP</sequence>
<dbReference type="InterPro" id="IPR050569">
    <property type="entry name" value="TAAR"/>
</dbReference>
<dbReference type="PRINTS" id="PR00237">
    <property type="entry name" value="GPCRRHODOPSN"/>
</dbReference>
<evidence type="ECO:0000256" key="5">
    <source>
        <dbReference type="ARBA" id="ARBA00023040"/>
    </source>
</evidence>
<keyword evidence="7" id="KW-0675">Receptor</keyword>
<feature type="transmembrane region" description="Helical" evidence="9">
    <location>
        <begin position="525"/>
        <end position="548"/>
    </location>
</feature>
<evidence type="ECO:0000256" key="6">
    <source>
        <dbReference type="ARBA" id="ARBA00023136"/>
    </source>
</evidence>
<feature type="transmembrane region" description="Helical" evidence="9">
    <location>
        <begin position="466"/>
        <end position="490"/>
    </location>
</feature>
<keyword evidence="4 9" id="KW-1133">Transmembrane helix</keyword>
<dbReference type="InterPro" id="IPR017452">
    <property type="entry name" value="GPCR_Rhodpsn_7TM"/>
</dbReference>
<evidence type="ECO:0000313" key="12">
    <source>
        <dbReference type="Proteomes" id="UP001159427"/>
    </source>
</evidence>
<name>A0ABN8QG57_9CNID</name>